<feature type="domain" description="CCHC-type" evidence="3">
    <location>
        <begin position="395"/>
        <end position="410"/>
    </location>
</feature>
<dbReference type="InterPro" id="IPR001878">
    <property type="entry name" value="Znf_CCHC"/>
</dbReference>
<dbReference type="PANTHER" id="PTHR34482">
    <property type="entry name" value="DNA DAMAGE-INDUCIBLE PROTEIN 1-LIKE"/>
    <property type="match status" value="1"/>
</dbReference>
<feature type="compositionally biased region" description="Low complexity" evidence="2">
    <location>
        <begin position="346"/>
        <end position="355"/>
    </location>
</feature>
<dbReference type="GO" id="GO:0008270">
    <property type="term" value="F:zinc ion binding"/>
    <property type="evidence" value="ECO:0007669"/>
    <property type="project" value="UniProtKB-KW"/>
</dbReference>
<evidence type="ECO:0000256" key="2">
    <source>
        <dbReference type="SAM" id="MobiDB-lite"/>
    </source>
</evidence>
<dbReference type="EMBL" id="HG994363">
    <property type="protein sequence ID" value="CAF2043687.1"/>
    <property type="molecule type" value="Genomic_DNA"/>
</dbReference>
<feature type="compositionally biased region" description="Low complexity" evidence="2">
    <location>
        <begin position="37"/>
        <end position="51"/>
    </location>
</feature>
<proteinExistence type="predicted"/>
<dbReference type="AlphaFoldDB" id="A0A816P3B8"/>
<feature type="domain" description="CCHC-type" evidence="3">
    <location>
        <begin position="422"/>
        <end position="437"/>
    </location>
</feature>
<keyword evidence="1" id="KW-0862">Zinc</keyword>
<protein>
    <submittedName>
        <fullName evidence="4">(rape) hypothetical protein</fullName>
    </submittedName>
</protein>
<feature type="region of interest" description="Disordered" evidence="2">
    <location>
        <begin position="29"/>
        <end position="72"/>
    </location>
</feature>
<sequence>MGLMLGLDCLRFSSTPTEVRVDGAEFQLEHEPERADGANGADGNGRQQQDGLEGEGESSQTGRLGDRNGAADLQGSWSVNQAAEPSMHEVLEVMRAMSTQMLALTQAFTPLGQDIPTHTAIPIRNQQAGRAAAAPVAGGAAPVHGEQEAEVIEIDPPARATRKVDYLKVLEHITRMGTKHFAGSVDPLEADEWRSRLARNFSSSRCPEDYQKDIAVHFLEGDAHNWWLALDKRTNGTIERFEDFEVEFNHKYFPAEAWDRLEAKFLDLVQGRRTVREYEEEFNRLRRYVGKELEDEAVQVRRFIRGLRAELRTYCSVRTFSTVSELVERMALLEVNLADEHKQKVKSVVVASSQSGDRKRKRDQAEEGKTSSGRSVCPKCGRHHGGECWRAMGACLRCGKMDHSARDCPRQEQGAGGDTRTCHYCGKKGHLRKDCPKLAAGSSKGRGEGNKPDQNRGQTSAPRVYELSKDEDKAGPFLAITGNVSDLILFNSVELHGMEPRTVRYLVWVMCRDPKYWWCGNTCTFRYWSYT</sequence>
<dbReference type="Gene3D" id="4.10.60.10">
    <property type="entry name" value="Zinc finger, CCHC-type"/>
    <property type="match status" value="1"/>
</dbReference>
<name>A0A816P3B8_BRANA</name>
<feature type="region of interest" description="Disordered" evidence="2">
    <location>
        <begin position="346"/>
        <end position="377"/>
    </location>
</feature>
<evidence type="ECO:0000313" key="4">
    <source>
        <dbReference type="EMBL" id="CAF2043687.1"/>
    </source>
</evidence>
<dbReference type="Pfam" id="PF03732">
    <property type="entry name" value="Retrotrans_gag"/>
    <property type="match status" value="1"/>
</dbReference>
<evidence type="ECO:0000256" key="1">
    <source>
        <dbReference type="PROSITE-ProRule" id="PRU00047"/>
    </source>
</evidence>
<feature type="compositionally biased region" description="Basic and acidic residues" evidence="2">
    <location>
        <begin position="445"/>
        <end position="454"/>
    </location>
</feature>
<dbReference type="PANTHER" id="PTHR34482:SF49">
    <property type="entry name" value="RETROTRANSPOSON GAG DOMAIN-CONTAINING PROTEIN"/>
    <property type="match status" value="1"/>
</dbReference>
<dbReference type="SUPFAM" id="SSF57756">
    <property type="entry name" value="Retrovirus zinc finger-like domains"/>
    <property type="match status" value="1"/>
</dbReference>
<dbReference type="InterPro" id="IPR036875">
    <property type="entry name" value="Znf_CCHC_sf"/>
</dbReference>
<keyword evidence="1" id="KW-0479">Metal-binding</keyword>
<dbReference type="GO" id="GO:0003676">
    <property type="term" value="F:nucleic acid binding"/>
    <property type="evidence" value="ECO:0007669"/>
    <property type="project" value="InterPro"/>
</dbReference>
<organism evidence="4">
    <name type="scientific">Brassica napus</name>
    <name type="common">Rape</name>
    <dbReference type="NCBI Taxonomy" id="3708"/>
    <lineage>
        <taxon>Eukaryota</taxon>
        <taxon>Viridiplantae</taxon>
        <taxon>Streptophyta</taxon>
        <taxon>Embryophyta</taxon>
        <taxon>Tracheophyta</taxon>
        <taxon>Spermatophyta</taxon>
        <taxon>Magnoliopsida</taxon>
        <taxon>eudicotyledons</taxon>
        <taxon>Gunneridae</taxon>
        <taxon>Pentapetalae</taxon>
        <taxon>rosids</taxon>
        <taxon>malvids</taxon>
        <taxon>Brassicales</taxon>
        <taxon>Brassicaceae</taxon>
        <taxon>Brassiceae</taxon>
        <taxon>Brassica</taxon>
    </lineage>
</organism>
<feature type="region of interest" description="Disordered" evidence="2">
    <location>
        <begin position="436"/>
        <end position="463"/>
    </location>
</feature>
<dbReference type="SMART" id="SM00343">
    <property type="entry name" value="ZnF_C2HC"/>
    <property type="match status" value="2"/>
</dbReference>
<dbReference type="InterPro" id="IPR005162">
    <property type="entry name" value="Retrotrans_gag_dom"/>
</dbReference>
<dbReference type="PROSITE" id="PS50158">
    <property type="entry name" value="ZF_CCHC"/>
    <property type="match status" value="2"/>
</dbReference>
<evidence type="ECO:0000259" key="3">
    <source>
        <dbReference type="PROSITE" id="PS50158"/>
    </source>
</evidence>
<reference evidence="4" key="1">
    <citation type="submission" date="2021-01" db="EMBL/GenBank/DDBJ databases">
        <authorList>
            <consortium name="Genoscope - CEA"/>
            <person name="William W."/>
        </authorList>
    </citation>
    <scope>NUCLEOTIDE SEQUENCE</scope>
</reference>
<keyword evidence="1" id="KW-0863">Zinc-finger</keyword>
<dbReference type="Proteomes" id="UP001295469">
    <property type="component" value="Chromosome A09"/>
</dbReference>
<gene>
    <name evidence="4" type="ORF">DARMORV10_A09P31490.1</name>
</gene>
<dbReference type="Pfam" id="PF00098">
    <property type="entry name" value="zf-CCHC"/>
    <property type="match status" value="2"/>
</dbReference>
<accession>A0A816P3B8</accession>